<feature type="region of interest" description="Disordered" evidence="1">
    <location>
        <begin position="368"/>
        <end position="387"/>
    </location>
</feature>
<feature type="compositionally biased region" description="Low complexity" evidence="1">
    <location>
        <begin position="308"/>
        <end position="319"/>
    </location>
</feature>
<reference evidence="4" key="2">
    <citation type="submission" date="2025-09" db="UniProtKB">
        <authorList>
            <consortium name="Ensembl"/>
        </authorList>
    </citation>
    <scope>IDENTIFICATION</scope>
</reference>
<dbReference type="GeneTree" id="ENSGT00390000012816"/>
<keyword evidence="5" id="KW-1185">Reference proteome</keyword>
<keyword evidence="3" id="KW-0732">Signal</keyword>
<feature type="region of interest" description="Disordered" evidence="1">
    <location>
        <begin position="264"/>
        <end position="342"/>
    </location>
</feature>
<dbReference type="RefSeq" id="XP_023683983.1">
    <property type="nucleotide sequence ID" value="XM_023828215.2"/>
</dbReference>
<dbReference type="OrthoDB" id="9904542at2759"/>
<dbReference type="Ensembl" id="ENSPKIT00000039221.1">
    <property type="protein sequence ID" value="ENSPKIP00000014766.1"/>
    <property type="gene ID" value="ENSPKIG00000001722.1"/>
</dbReference>
<feature type="compositionally biased region" description="Polar residues" evidence="1">
    <location>
        <begin position="368"/>
        <end position="379"/>
    </location>
</feature>
<feature type="chain" id="PRO_5017249851" evidence="3">
    <location>
        <begin position="22"/>
        <end position="789"/>
    </location>
</feature>
<feature type="compositionally biased region" description="Acidic residues" evidence="1">
    <location>
        <begin position="647"/>
        <end position="678"/>
    </location>
</feature>
<evidence type="ECO:0000256" key="3">
    <source>
        <dbReference type="SAM" id="SignalP"/>
    </source>
</evidence>
<accession>A0A3B3RAU9</accession>
<organism evidence="4 5">
    <name type="scientific">Paramormyrops kingsleyae</name>
    <dbReference type="NCBI Taxonomy" id="1676925"/>
    <lineage>
        <taxon>Eukaryota</taxon>
        <taxon>Metazoa</taxon>
        <taxon>Chordata</taxon>
        <taxon>Craniata</taxon>
        <taxon>Vertebrata</taxon>
        <taxon>Euteleostomi</taxon>
        <taxon>Actinopterygii</taxon>
        <taxon>Neopterygii</taxon>
        <taxon>Teleostei</taxon>
        <taxon>Osteoglossocephala</taxon>
        <taxon>Osteoglossomorpha</taxon>
        <taxon>Osteoglossiformes</taxon>
        <taxon>Mormyridae</taxon>
        <taxon>Paramormyrops</taxon>
    </lineage>
</organism>
<keyword evidence="2" id="KW-0812">Transmembrane</keyword>
<feature type="compositionally biased region" description="Polar residues" evidence="1">
    <location>
        <begin position="30"/>
        <end position="44"/>
    </location>
</feature>
<name>A0A3B3RAU9_9TELE</name>
<evidence type="ECO:0000256" key="2">
    <source>
        <dbReference type="SAM" id="Phobius"/>
    </source>
</evidence>
<feature type="compositionally biased region" description="Basic and acidic residues" evidence="1">
    <location>
        <begin position="56"/>
        <end position="66"/>
    </location>
</feature>
<feature type="region of interest" description="Disordered" evidence="1">
    <location>
        <begin position="757"/>
        <end position="789"/>
    </location>
</feature>
<keyword evidence="2" id="KW-0472">Membrane</keyword>
<sequence length="789" mass="83800">MAGALPLQLCILLGVGLLGHSAPLPAEGSRTLSSDTSAVKTTQRPAEEAVVAQDLTEGKYEGEDTLSKPAAAPVTSVSPTAAPGGLSQSIKPASEMGRFPTGETSFQSSRSVMEGVSLSYTEDPIRATVALGFVKEILLSDHESSPLQTQEEGDDQGGQMLEQYIGTDTYIPVPGMSLSTEPKMGSAKGINQESLSQGAKLSIGSLAINTETPDILDSTDQGLQGSLVQVVANDKAVRHISAVPPVLQTLQAEREMALLRESERIASSESHGPVPASAMPPGLVPSGPQEAQMAFSRNEGPETDLDMASQAAGQAGHGARTLEPGQDTESQLSKTEETGIEENYTVAERAEELATKHLDALSREVTMVNDTTKKNTMQSGPEEESGARHGALLDGIQLSTAPAASLRERSAAPSPSYPSTYLPANSAPKQSNSGETLAWTGSQKQQTGQVPTPSQMDVFLPQNGVGDIFDIAHPSSAPLRSGPEATAGEEPPVSDGGSLNQDMDLPLIFEPLDGPLDGIITTGTPSILQSPPTVLASSESSEVMTPDLDPSYSASSKTVPPTVPEGPFVPWQMSGTEISDIVSPSVLSPLTAPPPGPPLEYDSVELGMTTEAFSDDSEAPKSTEGSFLTTMAKTTSLSSPRNKSDLEESESEEEHDDEDEEDEDTEDSDEEESQEDLVETPTPTPVPHTYSHVPYHLYSNSIWVQRHQGLVRSWVEKIRDKVGYVSGMLAPVGIGIAGALFILGALYSIKMMHRKRRDNSFKNQRRKSPETNSRQDRAMLLADSSEDEF</sequence>
<feature type="transmembrane region" description="Helical" evidence="2">
    <location>
        <begin position="722"/>
        <end position="747"/>
    </location>
</feature>
<reference evidence="4" key="1">
    <citation type="submission" date="2025-08" db="UniProtKB">
        <authorList>
            <consortium name="Ensembl"/>
        </authorList>
    </citation>
    <scope>IDENTIFICATION</scope>
</reference>
<feature type="region of interest" description="Disordered" evidence="1">
    <location>
        <begin position="26"/>
        <end position="107"/>
    </location>
</feature>
<dbReference type="AlphaFoldDB" id="A0A3B3RAU9"/>
<feature type="compositionally biased region" description="Low complexity" evidence="1">
    <location>
        <begin position="411"/>
        <end position="424"/>
    </location>
</feature>
<feature type="region of interest" description="Disordered" evidence="1">
    <location>
        <begin position="403"/>
        <end position="500"/>
    </location>
</feature>
<dbReference type="RefSeq" id="XP_072555380.1">
    <property type="nucleotide sequence ID" value="XM_072699279.1"/>
</dbReference>
<dbReference type="InterPro" id="IPR031524">
    <property type="entry name" value="ARMH4"/>
</dbReference>
<dbReference type="PANTHER" id="PTHR21585:SF0">
    <property type="entry name" value="ARMADILLO-LIKE HELICAL DOMAIN-CONTAINING PROTEIN 4"/>
    <property type="match status" value="1"/>
</dbReference>
<feature type="compositionally biased region" description="Polar residues" evidence="1">
    <location>
        <begin position="623"/>
        <end position="641"/>
    </location>
</feature>
<feature type="compositionally biased region" description="Basic and acidic residues" evidence="1">
    <location>
        <begin position="767"/>
        <end position="777"/>
    </location>
</feature>
<feature type="region of interest" description="Disordered" evidence="1">
    <location>
        <begin position="612"/>
        <end position="688"/>
    </location>
</feature>
<dbReference type="Proteomes" id="UP000261540">
    <property type="component" value="Unplaced"/>
</dbReference>
<proteinExistence type="predicted"/>
<evidence type="ECO:0000313" key="4">
    <source>
        <dbReference type="Ensembl" id="ENSPKIP00000014766.1"/>
    </source>
</evidence>
<evidence type="ECO:0000256" key="1">
    <source>
        <dbReference type="SAM" id="MobiDB-lite"/>
    </source>
</evidence>
<dbReference type="PANTHER" id="PTHR21585">
    <property type="entry name" value="FULL-LENGTH CDNA CLONE CS0DC025YL05 OF NEUROBLASTOMA"/>
    <property type="match status" value="1"/>
</dbReference>
<dbReference type="KEGG" id="pki:111852358"/>
<dbReference type="GeneID" id="111852358"/>
<feature type="signal peptide" evidence="3">
    <location>
        <begin position="1"/>
        <end position="21"/>
    </location>
</feature>
<evidence type="ECO:0000313" key="5">
    <source>
        <dbReference type="Proteomes" id="UP000261540"/>
    </source>
</evidence>
<protein>
    <submittedName>
        <fullName evidence="4">Armadillo like helical domain containing 4</fullName>
    </submittedName>
</protein>
<feature type="compositionally biased region" description="Polar residues" evidence="1">
    <location>
        <begin position="427"/>
        <end position="455"/>
    </location>
</feature>
<keyword evidence="2" id="KW-1133">Transmembrane helix</keyword>